<dbReference type="GO" id="GO:0005524">
    <property type="term" value="F:ATP binding"/>
    <property type="evidence" value="ECO:0007669"/>
    <property type="project" value="UniProtKB-KW"/>
</dbReference>
<keyword evidence="4" id="KW-1133">Transmembrane helix</keyword>
<dbReference type="AlphaFoldDB" id="A0A9E2NRX0"/>
<dbReference type="PANTHER" id="PTHR30121:SF12">
    <property type="entry name" value="TYPE IV SECRETION SYSTEM PROTEIN CAGE"/>
    <property type="match status" value="1"/>
</dbReference>
<evidence type="ECO:0000256" key="2">
    <source>
        <dbReference type="ARBA" id="ARBA00022741"/>
    </source>
</evidence>
<reference evidence="6" key="2">
    <citation type="submission" date="2021-04" db="EMBL/GenBank/DDBJ databases">
        <authorList>
            <person name="Gilroy R."/>
        </authorList>
    </citation>
    <scope>NUCLEOTIDE SEQUENCE</scope>
    <source>
        <strain evidence="6">687</strain>
    </source>
</reference>
<dbReference type="InterPro" id="IPR003593">
    <property type="entry name" value="AAA+_ATPase"/>
</dbReference>
<dbReference type="Gene3D" id="3.40.50.300">
    <property type="entry name" value="P-loop containing nucleotide triphosphate hydrolases"/>
    <property type="match status" value="2"/>
</dbReference>
<keyword evidence="4" id="KW-0472">Membrane</keyword>
<dbReference type="EMBL" id="JAHLFG010000038">
    <property type="protein sequence ID" value="MBU3826563.1"/>
    <property type="molecule type" value="Genomic_DNA"/>
</dbReference>
<comment type="caution">
    <text evidence="6">The sequence shown here is derived from an EMBL/GenBank/DDBJ whole genome shotgun (WGS) entry which is preliminary data.</text>
</comment>
<evidence type="ECO:0000313" key="6">
    <source>
        <dbReference type="EMBL" id="MBU3826563.1"/>
    </source>
</evidence>
<sequence length="838" mass="92586">MSDGAQLYALLCACAAGLMLLSAVLICWHLGQRVQFSSARGLCDLLDYATCADDSVIVLKNGGLMRIYELQPPDLSHVTVAQLEHVRTLTATALFKLGGGWCIQVDAVRSPDAQYLPQPTAQNAVVQKLDALRAHSFAQDKSFHTRFYLTLTYHGSSQTKQALTALMLQDKELEGHDVRARTLALIENFTERTDAAVSTLRLTMGVTPLTLQSDHEHAALSFIMQCLYGKDIKLRYPQHALYLDALLSCADLTTGLTPKLGDKYIACVAIDGLPSESFSGMLNTLAALPCAARFHTRFICFDDLQSAFLLERYRRFWTQKSRGILSQIFNLPGRVNTNALAKVEEIDSAKAALDSRQENFGSYTALIVLQEEDFAKLQQVASLCVQQIEALGFGARIETVNTLEAFLGALPGHSKENLRRPLLSQSVLTDLLPLSQPWEGEREAPSPLIGHNAGPLMQVRTAGKGRFYLNLHQKDVGNTIVIGPPGAGKSVLLQALMVNFLRYPQARIYAFDKGYSFYALASALGGEHVVLGDVQSAFCPLQQLDKPGELNFGISFCELLFRLGELTLNPQQRLELTQTLQLMSSLPAAERTLSDLHLLLSSTAMKDALAPYTLLGNARAILDSTQNLSFTTDLTVFECGSLFEQNLRYSLPLLKQLFHLIELSFDGRPIMLVLDEAWMMLRDESFALELLKWFKTLRKHNVLVVLATQSLTDLASSSLFEIFLECAQSRIFLPNFDAQSVVLAPIYQQLGVNTTELAALVQAEPKRDYLFKKGAHSVIFDLALTPEELRLMSFAGDHCKSQVDALMAAYGPLFFMRPYINSLPANSDLSGESHAQTA</sequence>
<evidence type="ECO:0000256" key="3">
    <source>
        <dbReference type="ARBA" id="ARBA00022840"/>
    </source>
</evidence>
<feature type="domain" description="AAA+ ATPase" evidence="5">
    <location>
        <begin position="475"/>
        <end position="737"/>
    </location>
</feature>
<evidence type="ECO:0000256" key="1">
    <source>
        <dbReference type="ARBA" id="ARBA00006512"/>
    </source>
</evidence>
<dbReference type="InterPro" id="IPR027417">
    <property type="entry name" value="P-loop_NTPase"/>
</dbReference>
<keyword evidence="4" id="KW-0812">Transmembrane</keyword>
<reference evidence="6" key="1">
    <citation type="journal article" date="2021" name="PeerJ">
        <title>Extensive microbial diversity within the chicken gut microbiome revealed by metagenomics and culture.</title>
        <authorList>
            <person name="Gilroy R."/>
            <person name="Ravi A."/>
            <person name="Getino M."/>
            <person name="Pursley I."/>
            <person name="Horton D.L."/>
            <person name="Alikhan N.F."/>
            <person name="Baker D."/>
            <person name="Gharbi K."/>
            <person name="Hall N."/>
            <person name="Watson M."/>
            <person name="Adriaenssens E.M."/>
            <person name="Foster-Nyarko E."/>
            <person name="Jarju S."/>
            <person name="Secka A."/>
            <person name="Antonio M."/>
            <person name="Oren A."/>
            <person name="Chaudhuri R.R."/>
            <person name="La Ragione R."/>
            <person name="Hildebrand F."/>
            <person name="Pallen M.J."/>
        </authorList>
    </citation>
    <scope>NUCLEOTIDE SEQUENCE</scope>
    <source>
        <strain evidence="6">687</strain>
    </source>
</reference>
<dbReference type="CDD" id="cd01127">
    <property type="entry name" value="TrwB_TraG_TraD_VirD4"/>
    <property type="match status" value="1"/>
</dbReference>
<dbReference type="InterPro" id="IPR051162">
    <property type="entry name" value="T4SS_component"/>
</dbReference>
<dbReference type="PANTHER" id="PTHR30121">
    <property type="entry name" value="UNCHARACTERIZED PROTEIN YJGR-RELATED"/>
    <property type="match status" value="1"/>
</dbReference>
<name>A0A9E2NRX0_9GAMM</name>
<dbReference type="Pfam" id="PF19044">
    <property type="entry name" value="P-loop_TraG"/>
    <property type="match status" value="1"/>
</dbReference>
<gene>
    <name evidence="6" type="ORF">IAA31_03635</name>
</gene>
<keyword evidence="2" id="KW-0547">Nucleotide-binding</keyword>
<dbReference type="SMART" id="SM00382">
    <property type="entry name" value="AAA"/>
    <property type="match status" value="1"/>
</dbReference>
<dbReference type="Pfam" id="PF03135">
    <property type="entry name" value="CagE_TrbE_VirB"/>
    <property type="match status" value="1"/>
</dbReference>
<organism evidence="6 7">
    <name type="scientific">Candidatus Anaerobiospirillum merdipullorum</name>
    <dbReference type="NCBI Taxonomy" id="2838450"/>
    <lineage>
        <taxon>Bacteria</taxon>
        <taxon>Pseudomonadati</taxon>
        <taxon>Pseudomonadota</taxon>
        <taxon>Gammaproteobacteria</taxon>
        <taxon>Aeromonadales</taxon>
        <taxon>Succinivibrionaceae</taxon>
        <taxon>Anaerobiospirillum</taxon>
    </lineage>
</organism>
<accession>A0A9E2NRX0</accession>
<evidence type="ECO:0000256" key="4">
    <source>
        <dbReference type="SAM" id="Phobius"/>
    </source>
</evidence>
<protein>
    <recommendedName>
        <fullName evidence="5">AAA+ ATPase domain-containing protein</fullName>
    </recommendedName>
</protein>
<dbReference type="InterPro" id="IPR018145">
    <property type="entry name" value="CagE_TrbE_VirB_cntrl_dom"/>
</dbReference>
<evidence type="ECO:0000259" key="5">
    <source>
        <dbReference type="SMART" id="SM00382"/>
    </source>
</evidence>
<proteinExistence type="inferred from homology"/>
<keyword evidence="3" id="KW-0067">ATP-binding</keyword>
<dbReference type="Proteomes" id="UP000824150">
    <property type="component" value="Unassembled WGS sequence"/>
</dbReference>
<feature type="transmembrane region" description="Helical" evidence="4">
    <location>
        <begin position="7"/>
        <end position="31"/>
    </location>
</feature>
<evidence type="ECO:0000313" key="7">
    <source>
        <dbReference type="Proteomes" id="UP000824150"/>
    </source>
</evidence>
<dbReference type="InterPro" id="IPR043964">
    <property type="entry name" value="P-loop_TraG"/>
</dbReference>
<dbReference type="SUPFAM" id="SSF52540">
    <property type="entry name" value="P-loop containing nucleoside triphosphate hydrolases"/>
    <property type="match status" value="1"/>
</dbReference>
<comment type="similarity">
    <text evidence="1">Belongs to the TrbE/VirB4 family.</text>
</comment>